<feature type="domain" description="NADH:flavin oxidoreductase/NADH oxidase N-terminal" evidence="5">
    <location>
        <begin position="8"/>
        <end position="366"/>
    </location>
</feature>
<evidence type="ECO:0000256" key="2">
    <source>
        <dbReference type="ARBA" id="ARBA00022630"/>
    </source>
</evidence>
<dbReference type="EMBL" id="KZ678466">
    <property type="protein sequence ID" value="PSR83026.1"/>
    <property type="molecule type" value="Genomic_DNA"/>
</dbReference>
<dbReference type="PANTHER" id="PTHR43656:SF2">
    <property type="entry name" value="BINDING OXIDOREDUCTASE, PUTATIVE (AFU_ORTHOLOGUE AFUA_2G08260)-RELATED"/>
    <property type="match status" value="1"/>
</dbReference>
<evidence type="ECO:0000259" key="5">
    <source>
        <dbReference type="Pfam" id="PF00724"/>
    </source>
</evidence>
<dbReference type="GO" id="GO:0016491">
    <property type="term" value="F:oxidoreductase activity"/>
    <property type="evidence" value="ECO:0007669"/>
    <property type="project" value="UniProtKB-KW"/>
</dbReference>
<organism evidence="6 7">
    <name type="scientific">Coniella lustricola</name>
    <dbReference type="NCBI Taxonomy" id="2025994"/>
    <lineage>
        <taxon>Eukaryota</taxon>
        <taxon>Fungi</taxon>
        <taxon>Dikarya</taxon>
        <taxon>Ascomycota</taxon>
        <taxon>Pezizomycotina</taxon>
        <taxon>Sordariomycetes</taxon>
        <taxon>Sordariomycetidae</taxon>
        <taxon>Diaporthales</taxon>
        <taxon>Schizoparmaceae</taxon>
        <taxon>Coniella</taxon>
    </lineage>
</organism>
<proteinExistence type="inferred from homology"/>
<name>A0A2T3A588_9PEZI</name>
<dbReference type="InParanoid" id="A0A2T3A588"/>
<evidence type="ECO:0000313" key="7">
    <source>
        <dbReference type="Proteomes" id="UP000241462"/>
    </source>
</evidence>
<dbReference type="STRING" id="2025994.A0A2T3A588"/>
<dbReference type="Proteomes" id="UP000241462">
    <property type="component" value="Unassembled WGS sequence"/>
</dbReference>
<dbReference type="InterPro" id="IPR001155">
    <property type="entry name" value="OxRdtase_FMN_N"/>
</dbReference>
<keyword evidence="7" id="KW-1185">Reference proteome</keyword>
<dbReference type="InterPro" id="IPR013785">
    <property type="entry name" value="Aldolase_TIM"/>
</dbReference>
<dbReference type="Pfam" id="PF00724">
    <property type="entry name" value="Oxidored_FMN"/>
    <property type="match status" value="1"/>
</dbReference>
<keyword evidence="2" id="KW-0285">Flavoprotein</keyword>
<evidence type="ECO:0000313" key="6">
    <source>
        <dbReference type="EMBL" id="PSR83026.1"/>
    </source>
</evidence>
<keyword evidence="3" id="KW-0288">FMN</keyword>
<dbReference type="Gene3D" id="3.20.20.70">
    <property type="entry name" value="Aldolase class I"/>
    <property type="match status" value="1"/>
</dbReference>
<evidence type="ECO:0000256" key="3">
    <source>
        <dbReference type="ARBA" id="ARBA00022643"/>
    </source>
</evidence>
<sequence>MASLQISQPLTLPSGLELPNRLVKAAMAEALNKDGLPSSPAFQGAYSVWATGGWGLVQTGNVQIDQRFLGQAGDVALLDDEAAMMPSWKAWAAACKGAAGGSPTVVQINHPGRQSPLGAGSRGFFDKTLAPSAVPLQLGRGWLSKLMSTVLFGTPRAMSEAEIADVVRRFAATARISAEAGFDGVEIHAAHGYLLAQFLSASTNKRTDAYGGDAVKRARIVVDVVQAMRAATPAGFTIGIKLNSVDHQSEHELAECIEQLRVIVDAGIDFVEVSGGSYEDPKMFAQQATHGDEKPAGQVSARTKAREAFFLDFARAIRSQFAHVPLMVTGGFLTRSGMDAAVAEGGCDLVGIGRAAVLDPLLPSRVILNAEVKDEDAKVYRKEIEAPWLAKKMGAGVGAGAISVWYSKKIGEMWSLLSGSS</sequence>
<dbReference type="OrthoDB" id="1663137at2759"/>
<keyword evidence="4" id="KW-0560">Oxidoreductase</keyword>
<dbReference type="AlphaFoldDB" id="A0A2T3A588"/>
<dbReference type="GO" id="GO:0010181">
    <property type="term" value="F:FMN binding"/>
    <property type="evidence" value="ECO:0007669"/>
    <property type="project" value="InterPro"/>
</dbReference>
<evidence type="ECO:0000256" key="1">
    <source>
        <dbReference type="ARBA" id="ARBA00005979"/>
    </source>
</evidence>
<reference evidence="6 7" key="1">
    <citation type="journal article" date="2018" name="Mycol. Prog.">
        <title>Coniella lustricola, a new species from submerged detritus.</title>
        <authorList>
            <person name="Raudabaugh D.B."/>
            <person name="Iturriaga T."/>
            <person name="Carver A."/>
            <person name="Mondo S."/>
            <person name="Pangilinan J."/>
            <person name="Lipzen A."/>
            <person name="He G."/>
            <person name="Amirebrahimi M."/>
            <person name="Grigoriev I.V."/>
            <person name="Miller A.N."/>
        </authorList>
    </citation>
    <scope>NUCLEOTIDE SEQUENCE [LARGE SCALE GENOMIC DNA]</scope>
    <source>
        <strain evidence="6 7">B22-T-1</strain>
    </source>
</reference>
<dbReference type="PANTHER" id="PTHR43656">
    <property type="entry name" value="BINDING OXIDOREDUCTASE, PUTATIVE (AFU_ORTHOLOGUE AFUA_2G08260)-RELATED"/>
    <property type="match status" value="1"/>
</dbReference>
<dbReference type="InterPro" id="IPR051799">
    <property type="entry name" value="NADH_flavin_oxidoreductase"/>
</dbReference>
<protein>
    <recommendedName>
        <fullName evidence="5">NADH:flavin oxidoreductase/NADH oxidase N-terminal domain-containing protein</fullName>
    </recommendedName>
</protein>
<accession>A0A2T3A588</accession>
<evidence type="ECO:0000256" key="4">
    <source>
        <dbReference type="ARBA" id="ARBA00023002"/>
    </source>
</evidence>
<comment type="similarity">
    <text evidence="1">Belongs to the NADH:flavin oxidoreductase/NADH oxidase family.</text>
</comment>
<dbReference type="SUPFAM" id="SSF51395">
    <property type="entry name" value="FMN-linked oxidoreductases"/>
    <property type="match status" value="1"/>
</dbReference>
<gene>
    <name evidence="6" type="ORF">BD289DRAFT_454024</name>
</gene>